<evidence type="ECO:0000256" key="9">
    <source>
        <dbReference type="ARBA" id="ARBA00038276"/>
    </source>
</evidence>
<protein>
    <recommendedName>
        <fullName evidence="10">Polymerase nucleotidyl transferase domain-containing protein</fullName>
    </recommendedName>
</protein>
<dbReference type="CDD" id="cd05403">
    <property type="entry name" value="NT_KNTase_like"/>
    <property type="match status" value="1"/>
</dbReference>
<keyword evidence="5" id="KW-0479">Metal-binding</keyword>
<reference evidence="12" key="1">
    <citation type="journal article" date="2019" name="Int. J. Syst. Evol. Microbiol.">
        <title>The Global Catalogue of Microorganisms (GCM) 10K type strain sequencing project: providing services to taxonomists for standard genome sequencing and annotation.</title>
        <authorList>
            <consortium name="The Broad Institute Genomics Platform"/>
            <consortium name="The Broad Institute Genome Sequencing Center for Infectious Disease"/>
            <person name="Wu L."/>
            <person name="Ma J."/>
        </authorList>
    </citation>
    <scope>NUCLEOTIDE SEQUENCE [LARGE SCALE GENOMIC DNA]</scope>
    <source>
        <strain evidence="12">NBRC 109341</strain>
    </source>
</reference>
<keyword evidence="12" id="KW-1185">Reference proteome</keyword>
<evidence type="ECO:0000256" key="6">
    <source>
        <dbReference type="ARBA" id="ARBA00022741"/>
    </source>
</evidence>
<sequence length="102" mass="11216">MHPAIAQHRASIAAICQRYGIRRLEVFGSAARGDDFVAETSDADFLVEFTADARPDLRSFYGAKAELEQLLGRGVDLVEPGAVRNPYVLASINRHREPVYAA</sequence>
<evidence type="ECO:0000256" key="4">
    <source>
        <dbReference type="ARBA" id="ARBA00022695"/>
    </source>
</evidence>
<proteinExistence type="inferred from homology"/>
<dbReference type="InterPro" id="IPR052038">
    <property type="entry name" value="Type-VII_TA_antitoxin"/>
</dbReference>
<feature type="domain" description="Polymerase nucleotidyl transferase" evidence="10">
    <location>
        <begin position="14"/>
        <end position="95"/>
    </location>
</feature>
<evidence type="ECO:0000256" key="8">
    <source>
        <dbReference type="ARBA" id="ARBA00022842"/>
    </source>
</evidence>
<evidence type="ECO:0000256" key="7">
    <source>
        <dbReference type="ARBA" id="ARBA00022840"/>
    </source>
</evidence>
<evidence type="ECO:0000256" key="1">
    <source>
        <dbReference type="ARBA" id="ARBA00001946"/>
    </source>
</evidence>
<name>A0ABQ6C4A8_9BURK</name>
<keyword evidence="2" id="KW-1277">Toxin-antitoxin system</keyword>
<keyword evidence="6" id="KW-0547">Nucleotide-binding</keyword>
<dbReference type="InterPro" id="IPR002934">
    <property type="entry name" value="Polymerase_NTP_transf_dom"/>
</dbReference>
<dbReference type="EMBL" id="BSPB01000003">
    <property type="protein sequence ID" value="GLS13176.1"/>
    <property type="molecule type" value="Genomic_DNA"/>
</dbReference>
<comment type="similarity">
    <text evidence="9">Belongs to the MntA antitoxin family.</text>
</comment>
<comment type="cofactor">
    <cofactor evidence="1">
        <name>Mg(2+)</name>
        <dbReference type="ChEBI" id="CHEBI:18420"/>
    </cofactor>
</comment>
<dbReference type="PANTHER" id="PTHR33571">
    <property type="entry name" value="SSL8005 PROTEIN"/>
    <property type="match status" value="1"/>
</dbReference>
<evidence type="ECO:0000313" key="12">
    <source>
        <dbReference type="Proteomes" id="UP001156903"/>
    </source>
</evidence>
<accession>A0ABQ6C4A8</accession>
<dbReference type="Proteomes" id="UP001156903">
    <property type="component" value="Unassembled WGS sequence"/>
</dbReference>
<dbReference type="RefSeq" id="WP_284306647.1">
    <property type="nucleotide sequence ID" value="NZ_BSPB01000003.1"/>
</dbReference>
<dbReference type="Gene3D" id="3.30.460.10">
    <property type="entry name" value="Beta Polymerase, domain 2"/>
    <property type="match status" value="1"/>
</dbReference>
<organism evidence="11 12">
    <name type="scientific">Hydrogenophaga electricum</name>
    <dbReference type="NCBI Taxonomy" id="1230953"/>
    <lineage>
        <taxon>Bacteria</taxon>
        <taxon>Pseudomonadati</taxon>
        <taxon>Pseudomonadota</taxon>
        <taxon>Betaproteobacteria</taxon>
        <taxon>Burkholderiales</taxon>
        <taxon>Comamonadaceae</taxon>
        <taxon>Hydrogenophaga</taxon>
    </lineage>
</organism>
<keyword evidence="3" id="KW-0808">Transferase</keyword>
<gene>
    <name evidence="11" type="ORF">GCM10007935_06050</name>
</gene>
<keyword evidence="8" id="KW-0460">Magnesium</keyword>
<evidence type="ECO:0000256" key="5">
    <source>
        <dbReference type="ARBA" id="ARBA00022723"/>
    </source>
</evidence>
<dbReference type="PANTHER" id="PTHR33571:SF12">
    <property type="entry name" value="BSL3053 PROTEIN"/>
    <property type="match status" value="1"/>
</dbReference>
<evidence type="ECO:0000256" key="2">
    <source>
        <dbReference type="ARBA" id="ARBA00022649"/>
    </source>
</evidence>
<dbReference type="SUPFAM" id="SSF81301">
    <property type="entry name" value="Nucleotidyltransferase"/>
    <property type="match status" value="1"/>
</dbReference>
<keyword evidence="4" id="KW-0548">Nucleotidyltransferase</keyword>
<dbReference type="InterPro" id="IPR043519">
    <property type="entry name" value="NT_sf"/>
</dbReference>
<evidence type="ECO:0000259" key="10">
    <source>
        <dbReference type="Pfam" id="PF01909"/>
    </source>
</evidence>
<evidence type="ECO:0000256" key="3">
    <source>
        <dbReference type="ARBA" id="ARBA00022679"/>
    </source>
</evidence>
<dbReference type="Pfam" id="PF01909">
    <property type="entry name" value="NTP_transf_2"/>
    <property type="match status" value="1"/>
</dbReference>
<evidence type="ECO:0000313" key="11">
    <source>
        <dbReference type="EMBL" id="GLS13176.1"/>
    </source>
</evidence>
<keyword evidence="7" id="KW-0067">ATP-binding</keyword>
<comment type="caution">
    <text evidence="11">The sequence shown here is derived from an EMBL/GenBank/DDBJ whole genome shotgun (WGS) entry which is preliminary data.</text>
</comment>